<comment type="pathway">
    <text evidence="1">Amino-acid biosynthesis; L-asparagine biosynthesis; L-asparagine from L-aspartate (L-Gln route): step 1/1.</text>
</comment>
<dbReference type="EMBL" id="NOJY02000018">
    <property type="protein sequence ID" value="RDY26958.1"/>
    <property type="molecule type" value="Genomic_DNA"/>
</dbReference>
<evidence type="ECO:0000256" key="5">
    <source>
        <dbReference type="ARBA" id="ARBA00022840"/>
    </source>
</evidence>
<dbReference type="EC" id="6.3.5.4" evidence="3"/>
<evidence type="ECO:0000256" key="6">
    <source>
        <dbReference type="ARBA" id="ARBA00022888"/>
    </source>
</evidence>
<evidence type="ECO:0000256" key="3">
    <source>
        <dbReference type="ARBA" id="ARBA00012737"/>
    </source>
</evidence>
<dbReference type="AlphaFoldDB" id="A0A371J2S1"/>
<proteinExistence type="inferred from homology"/>
<dbReference type="InterPro" id="IPR014729">
    <property type="entry name" value="Rossmann-like_a/b/a_fold"/>
</dbReference>
<evidence type="ECO:0000256" key="4">
    <source>
        <dbReference type="ARBA" id="ARBA00022741"/>
    </source>
</evidence>
<keyword evidence="13" id="KW-0436">Ligase</keyword>
<dbReference type="GO" id="GO:0005524">
    <property type="term" value="F:ATP binding"/>
    <property type="evidence" value="ECO:0007669"/>
    <property type="project" value="UniProtKB-KW"/>
</dbReference>
<dbReference type="InterPro" id="IPR051786">
    <property type="entry name" value="ASN_synthetase/amidase"/>
</dbReference>
<feature type="site" description="Important for beta-aspartyl-AMP intermediate formation" evidence="11">
    <location>
        <position position="353"/>
    </location>
</feature>
<dbReference type="PANTHER" id="PTHR43284">
    <property type="entry name" value="ASPARAGINE SYNTHETASE (GLUTAMINE-HYDROLYZING)"/>
    <property type="match status" value="1"/>
</dbReference>
<feature type="domain" description="Glutamine amidotransferase type-2" evidence="12">
    <location>
        <begin position="2"/>
        <end position="208"/>
    </location>
</feature>
<dbReference type="RefSeq" id="WP_094368072.1">
    <property type="nucleotide sequence ID" value="NZ_NOJY02000018.1"/>
</dbReference>
<dbReference type="Proteomes" id="UP000215694">
    <property type="component" value="Unassembled WGS sequence"/>
</dbReference>
<dbReference type="CDD" id="cd00712">
    <property type="entry name" value="AsnB"/>
    <property type="match status" value="1"/>
</dbReference>
<dbReference type="InterPro" id="IPR017932">
    <property type="entry name" value="GATase_2_dom"/>
</dbReference>
<feature type="binding site" evidence="10">
    <location>
        <position position="278"/>
    </location>
    <ligand>
        <name>ATP</name>
        <dbReference type="ChEBI" id="CHEBI:30616"/>
    </ligand>
</feature>
<dbReference type="Pfam" id="PF13537">
    <property type="entry name" value="GATase_7"/>
    <property type="match status" value="1"/>
</dbReference>
<dbReference type="PROSITE" id="PS51278">
    <property type="entry name" value="GATASE_TYPE_2"/>
    <property type="match status" value="1"/>
</dbReference>
<dbReference type="Pfam" id="PF00733">
    <property type="entry name" value="Asn_synthase"/>
    <property type="match status" value="1"/>
</dbReference>
<evidence type="ECO:0000256" key="9">
    <source>
        <dbReference type="PIRSR" id="PIRSR001589-1"/>
    </source>
</evidence>
<dbReference type="GO" id="GO:0004066">
    <property type="term" value="F:asparagine synthase (glutamine-hydrolyzing) activity"/>
    <property type="evidence" value="ECO:0007669"/>
    <property type="project" value="UniProtKB-EC"/>
</dbReference>
<dbReference type="GO" id="GO:0006529">
    <property type="term" value="P:asparagine biosynthetic process"/>
    <property type="evidence" value="ECO:0007669"/>
    <property type="project" value="UniProtKB-KW"/>
</dbReference>
<dbReference type="PANTHER" id="PTHR43284:SF1">
    <property type="entry name" value="ASPARAGINE SYNTHETASE"/>
    <property type="match status" value="1"/>
</dbReference>
<keyword evidence="9" id="KW-0028">Amino-acid biosynthesis</keyword>
<dbReference type="GO" id="GO:0005829">
    <property type="term" value="C:cytosol"/>
    <property type="evidence" value="ECO:0007669"/>
    <property type="project" value="TreeGrafter"/>
</dbReference>
<dbReference type="Gene3D" id="3.40.50.620">
    <property type="entry name" value="HUPs"/>
    <property type="match status" value="1"/>
</dbReference>
<dbReference type="SUPFAM" id="SSF56235">
    <property type="entry name" value="N-terminal nucleophile aminohydrolases (Ntn hydrolases)"/>
    <property type="match status" value="1"/>
</dbReference>
<dbReference type="SUPFAM" id="SSF52402">
    <property type="entry name" value="Adenine nucleotide alpha hydrolases-like"/>
    <property type="match status" value="1"/>
</dbReference>
<evidence type="ECO:0000256" key="7">
    <source>
        <dbReference type="ARBA" id="ARBA00022962"/>
    </source>
</evidence>
<evidence type="ECO:0000259" key="12">
    <source>
        <dbReference type="PROSITE" id="PS51278"/>
    </source>
</evidence>
<accession>A0A371J2S1</accession>
<dbReference type="NCBIfam" id="TIGR01536">
    <property type="entry name" value="asn_synth_AEB"/>
    <property type="match status" value="1"/>
</dbReference>
<dbReference type="PIRSF" id="PIRSF001589">
    <property type="entry name" value="Asn_synthetase_glu-h"/>
    <property type="match status" value="1"/>
</dbReference>
<dbReference type="InterPro" id="IPR033738">
    <property type="entry name" value="AsnB_N"/>
</dbReference>
<reference evidence="13 14" key="1">
    <citation type="journal article" date="2017" name="Genome Announc.">
        <title>Draft Genome Sequence of Romboutsia weinsteinii sp. nov. Strain CCRI-19649(T) Isolated from Surface Water.</title>
        <authorList>
            <person name="Maheux A.F."/>
            <person name="Boudreau D.K."/>
            <person name="Berube E."/>
            <person name="Boissinot M."/>
            <person name="Cantin P."/>
            <person name="Raymond F."/>
            <person name="Corbeil J."/>
            <person name="Omar R.F."/>
            <person name="Bergeron M.G."/>
        </authorList>
    </citation>
    <scope>NUCLEOTIDE SEQUENCE [LARGE SCALE GENOMIC DNA]</scope>
    <source>
        <strain evidence="13 14">CCRI-19649</strain>
    </source>
</reference>
<feature type="binding site" evidence="10">
    <location>
        <begin position="351"/>
        <end position="352"/>
    </location>
    <ligand>
        <name>ATP</name>
        <dbReference type="ChEBI" id="CHEBI:30616"/>
    </ligand>
</feature>
<evidence type="ECO:0000256" key="2">
    <source>
        <dbReference type="ARBA" id="ARBA00005752"/>
    </source>
</evidence>
<dbReference type="OrthoDB" id="9763290at2"/>
<dbReference type="InterPro" id="IPR006426">
    <property type="entry name" value="Asn_synth_AEB"/>
</dbReference>
<evidence type="ECO:0000313" key="14">
    <source>
        <dbReference type="Proteomes" id="UP000215694"/>
    </source>
</evidence>
<sequence>MCGHVSIYYKNKNHNNLNIESLAEKINHRGPNYTGFFKDENIELAFKRLSIIDISGGSQPFKKDGKTMVFNGEIYNYKELKEELINKGYEFSTESDTEVLLTTYLELGEECVHILRGMFAFLIYDEKTKEVFGARDHFGIKPLYYTENDDFIAIASEYKAIVDLLDNIEVNMKSLQSYLSFQYVLPNETMIKEIKQVPSGHSFTIKNGVLKFEPYHSVELLPKREITTKDVRDIMEDSIEHHLMANVDVGTFLSGGVDSSIVATIASQRIPNIKSFSVGFGVEGYDELEVAKKTADKLGIENIQIKVSQEEYIRALPEVFYHLDDPVADPSEVGIYFLSKEAAKHVTVVLSGEGADELFGGYNIYKEYNSVKNIANMPGPVKSIIKTVSNIMPDMKGKSYLYRATTELEDRYIGNAKIFENIEVQKIVKNYNENYEYQKILEPIYKEARNKKYDYVATMQHVDMNTWLKGDILQKADKMSMAASIELRVPFLDIDVLRVAENLRLDQKISKDNTKVLLREAFNDVVPEHVVQKKKLGFPTPTRVWLKDKLGNVVRQTISEAKVDDLINKAYALKLLDDHINDVHDNSRKIWTIFSFCLWHMIFIENKKVTF</sequence>
<keyword evidence="6 9" id="KW-0061">Asparagine biosynthesis</keyword>
<feature type="active site" description="For GATase activity" evidence="9">
    <location>
        <position position="2"/>
    </location>
</feature>
<keyword evidence="5 10" id="KW-0067">ATP-binding</keyword>
<evidence type="ECO:0000256" key="1">
    <source>
        <dbReference type="ARBA" id="ARBA00005187"/>
    </source>
</evidence>
<organism evidence="13 14">
    <name type="scientific">Romboutsia weinsteinii</name>
    <dbReference type="NCBI Taxonomy" id="2020949"/>
    <lineage>
        <taxon>Bacteria</taxon>
        <taxon>Bacillati</taxon>
        <taxon>Bacillota</taxon>
        <taxon>Clostridia</taxon>
        <taxon>Peptostreptococcales</taxon>
        <taxon>Peptostreptococcaceae</taxon>
        <taxon>Romboutsia</taxon>
    </lineage>
</organism>
<comment type="similarity">
    <text evidence="2">Belongs to the asparagine synthetase family.</text>
</comment>
<dbReference type="Gene3D" id="3.60.20.10">
    <property type="entry name" value="Glutamine Phosphoribosylpyrophosphate, subunit 1, domain 1"/>
    <property type="match status" value="1"/>
</dbReference>
<evidence type="ECO:0000256" key="10">
    <source>
        <dbReference type="PIRSR" id="PIRSR001589-2"/>
    </source>
</evidence>
<keyword evidence="4 10" id="KW-0547">Nucleotide-binding</keyword>
<comment type="caution">
    <text evidence="13">The sequence shown here is derived from an EMBL/GenBank/DDBJ whole genome shotgun (WGS) entry which is preliminary data.</text>
</comment>
<dbReference type="InterPro" id="IPR001962">
    <property type="entry name" value="Asn_synthase"/>
</dbReference>
<comment type="catalytic activity">
    <reaction evidence="8">
        <text>L-aspartate + L-glutamine + ATP + H2O = L-asparagine + L-glutamate + AMP + diphosphate + H(+)</text>
        <dbReference type="Rhea" id="RHEA:12228"/>
        <dbReference type="ChEBI" id="CHEBI:15377"/>
        <dbReference type="ChEBI" id="CHEBI:15378"/>
        <dbReference type="ChEBI" id="CHEBI:29985"/>
        <dbReference type="ChEBI" id="CHEBI:29991"/>
        <dbReference type="ChEBI" id="CHEBI:30616"/>
        <dbReference type="ChEBI" id="CHEBI:33019"/>
        <dbReference type="ChEBI" id="CHEBI:58048"/>
        <dbReference type="ChEBI" id="CHEBI:58359"/>
        <dbReference type="ChEBI" id="CHEBI:456215"/>
        <dbReference type="EC" id="6.3.5.4"/>
    </reaction>
</comment>
<dbReference type="CDD" id="cd01991">
    <property type="entry name" value="Asn_synthase_B_C"/>
    <property type="match status" value="1"/>
</dbReference>
<evidence type="ECO:0000256" key="11">
    <source>
        <dbReference type="PIRSR" id="PIRSR001589-3"/>
    </source>
</evidence>
<protein>
    <recommendedName>
        <fullName evidence="3">asparagine synthase (glutamine-hydrolyzing)</fullName>
        <ecNumber evidence="3">6.3.5.4</ecNumber>
    </recommendedName>
</protein>
<keyword evidence="14" id="KW-1185">Reference proteome</keyword>
<evidence type="ECO:0000313" key="13">
    <source>
        <dbReference type="EMBL" id="RDY26958.1"/>
    </source>
</evidence>
<gene>
    <name evidence="13" type="primary">asnB</name>
    <name evidence="13" type="ORF">CHL78_011525</name>
</gene>
<evidence type="ECO:0000256" key="8">
    <source>
        <dbReference type="ARBA" id="ARBA00048741"/>
    </source>
</evidence>
<keyword evidence="7 9" id="KW-0315">Glutamine amidotransferase</keyword>
<feature type="binding site" evidence="10">
    <location>
        <position position="96"/>
    </location>
    <ligand>
        <name>L-glutamine</name>
        <dbReference type="ChEBI" id="CHEBI:58359"/>
    </ligand>
</feature>
<name>A0A371J2S1_9FIRM</name>
<dbReference type="InterPro" id="IPR029055">
    <property type="entry name" value="Ntn_hydrolases_N"/>
</dbReference>